<dbReference type="InterPro" id="IPR036890">
    <property type="entry name" value="HATPase_C_sf"/>
</dbReference>
<keyword evidence="3" id="KW-1185">Reference proteome</keyword>
<dbReference type="RefSeq" id="WP_089699173.1">
    <property type="nucleotide sequence ID" value="NZ_FNHL01000005.1"/>
</dbReference>
<feature type="compositionally biased region" description="Basic and acidic residues" evidence="1">
    <location>
        <begin position="737"/>
        <end position="750"/>
    </location>
</feature>
<organism evidence="2 3">
    <name type="scientific">Halogranum gelatinilyticum</name>
    <dbReference type="NCBI Taxonomy" id="660521"/>
    <lineage>
        <taxon>Archaea</taxon>
        <taxon>Methanobacteriati</taxon>
        <taxon>Methanobacteriota</taxon>
        <taxon>Stenosarchaea group</taxon>
        <taxon>Halobacteria</taxon>
        <taxon>Halobacteriales</taxon>
        <taxon>Haloferacaceae</taxon>
    </lineage>
</organism>
<dbReference type="SUPFAM" id="SSF55874">
    <property type="entry name" value="ATPase domain of HSP90 chaperone/DNA topoisomerase II/histidine kinase"/>
    <property type="match status" value="1"/>
</dbReference>
<evidence type="ECO:0000313" key="3">
    <source>
        <dbReference type="Proteomes" id="UP000199451"/>
    </source>
</evidence>
<feature type="region of interest" description="Disordered" evidence="1">
    <location>
        <begin position="713"/>
        <end position="750"/>
    </location>
</feature>
<sequence>MASQSTVATHLSEEELFQRWTDRWDHFLDDFSATSSSSTISELLRDKVKSGNAERAIAGGHEGREILELLQNARDAIPSDTDGGRVYVGVYDEGVLVANTGRPFDLFDPDVEDAVTMIGESSKGNSDQEIGHKGVGLKSILATGDAFEIWTRHESATNETLRTRLSRSYVTAALLSSLGYDTSGFELRGAVSNEAIQSLTTASDADQRTEELTQDTREDIGKLPLFDFPVPLTTASGADDPVADRASALLTGDVDEWYGDPFRTAVFVEYEDTEWRDLLEEFDIPLPESSDRGSDGRAERLWSYLSKEADGERATSETLTAETLIQFGGIESLLLERVDGTEQPSRERWDVNRTPGPLDSETVRHETVTVAVEGTDTSFADEQFDQFGFADADASTQLLVPQTRTERERPQEYPLYLYYPIENTRDVSLPFCLHGHFTVETNRKDLSLNSLDENQAVLERGVELVARVAEAAGRSNFGDRYPWILLPPPPKSYPDDPSSQASLLTWFRAAVYEELRERPCVPTVSDEDGISTPVVPGESLLHWDGTVRDGFLALFDVTDSLDESVSDAVVDRHFPTKKTLEGCHSVPATWEERIEALLRVDDTEQFSTEIARSWGAILGSHLDSQMVGQDTSHLVCDSGTARALFIGTIETILRSGSNDDELSATLDMLSSHLEGVYLLPCRRTSENGVVGDDAEETHSESDAADSTLLVPIEARSGPNPNERGTSRTRSVIWDVNSPERDTQPPEVPREKSSFRVYFLDRAVEQNERARRVLDLAGRPWGVRVYDGTPSYFRELLDTFAMDDSTRVKALDFYFLAKQINKLGSESTDLQTDEGSFVPTEYVKSAVARSEGDQRQNLRRRLNLRNNRLTLPREGGTHSIRETILGDDWQRIRALAHGEDATEDWDTFDGNASATWPAPTEEAWVPIAGALETDDAHERIAKTLSLFGVSVLPDIRTVWMYGSGHPRTRGGASWDPVEWSSGDFLAGDGVPESADALQRSLEDAGNVYQQWITAPGRHPQTTAEHSNKCNVKTDGVLRDVFLATWIWFDDLDAVQRLGEENLLELLHRYEGKFTKSILETGWTCSHGHQRDGYGWSKSIPTLLNWQLRQLAVWDATVTTNPELQDPWGDDAARFAYTVVKTGSRGARASRLFPHIDPDDLDLSEELLRKLGVKPVGSFDATEAAWHLHRLLEVLAVDGPNEEPVALDIPDDRDNDWNAAYTALLEPILRQLPAEDPAAEDVDLPFLSHLPIKRSGEWQVASLEWLAKNADKGRYYEDQSPKPWERRAVEQGGHWLLPRTASGPFTRLTNALGIARVDASKPIFDADELTFTDESVAEFRSALRDRMVLLVASLEQRSEDRIREFADDLDAAIAELRVAEQFPEAIDDDFDAPKSGLYAPRNGEEAFVFNSAAFDDGLTLAGLANAVSLLAEQPTTIATFREALDDDVSPAELTKRWQRRTFPVDDVARVLGTRRRRDLRQQLEAITSLVERFDGAVAPTVDDVIEAVESENDTAVQDFKRAMCSDEATTLDRTSPQAIFVRDVRENLPSEIGFVLNRLFGEDRRPWREIILESESGHESVLIDWLAKNARALDATSCFPQSVPSAYVRVLAVMNVWDRTETTDLHDIDVWRSRLRTLSTESSVKWTDRLPDRLQNEGADGELLFYYSPDERFQSQIVNPFLEKLSGAIASETANLEAMLRRYILKGELPEDEATVSAADHQDGALADLQSAAMSGQQFSTESLLDSGFDVQTASTRTTGSGGGGGSTQYRGRGQQGEAATLVAILDDTASWLDDQPVGMIRMVRSKFRALYDDQQNGDHDWHLERVWNQELLPLLAGGGLTRDSIVNWRDHLGDGRLRDHPLVRLCNVTLEQGPGFDIIDPFGPLSGPRREFDIDQFVPVEVKAVGGRSPPFHFRLTTNEYRRCKAFLRNDRPYVIRLVYVPAPGTSNWASETKFVSEIVLEDVSDAESLVRGNPFEEVVKGGYMNMSVDQ</sequence>
<dbReference type="OrthoDB" id="297306at2157"/>
<dbReference type="EMBL" id="FNHL01000005">
    <property type="protein sequence ID" value="SDN07674.1"/>
    <property type="molecule type" value="Genomic_DNA"/>
</dbReference>
<evidence type="ECO:0000313" key="2">
    <source>
        <dbReference type="EMBL" id="SDN07674.1"/>
    </source>
</evidence>
<protein>
    <recommendedName>
        <fullName evidence="4">Protein NO VEIN C-terminal domain-containing protein</fullName>
    </recommendedName>
</protein>
<dbReference type="NCBIfam" id="NF047352">
    <property type="entry name" value="P_loop_sacsin"/>
    <property type="match status" value="1"/>
</dbReference>
<evidence type="ECO:0000256" key="1">
    <source>
        <dbReference type="SAM" id="MobiDB-lite"/>
    </source>
</evidence>
<accession>A0A1G9YF54</accession>
<reference evidence="3" key="1">
    <citation type="submission" date="2016-10" db="EMBL/GenBank/DDBJ databases">
        <authorList>
            <person name="Varghese N."/>
            <person name="Submissions S."/>
        </authorList>
    </citation>
    <scope>NUCLEOTIDE SEQUENCE [LARGE SCALE GENOMIC DNA]</scope>
    <source>
        <strain evidence="3">CGMCC 1.10119</strain>
    </source>
</reference>
<gene>
    <name evidence="2" type="ORF">SAMN04487949_3275</name>
</gene>
<evidence type="ECO:0008006" key="4">
    <source>
        <dbReference type="Google" id="ProtNLM"/>
    </source>
</evidence>
<feature type="region of interest" description="Disordered" evidence="1">
    <location>
        <begin position="1751"/>
        <end position="1772"/>
    </location>
</feature>
<dbReference type="Proteomes" id="UP000199451">
    <property type="component" value="Unassembled WGS sequence"/>
</dbReference>
<feature type="compositionally biased region" description="Polar residues" evidence="1">
    <location>
        <begin position="718"/>
        <end position="729"/>
    </location>
</feature>
<name>A0A1G9YF54_9EURY</name>
<proteinExistence type="predicted"/>